<proteinExistence type="predicted"/>
<comment type="caution">
    <text evidence="2">The sequence shown here is derived from an EMBL/GenBank/DDBJ whole genome shotgun (WGS) entry which is preliminary data.</text>
</comment>
<sequence length="238" mass="26589">MTVDQTNNGIDRDDDTDAILAELEAEAEDTSSAAYQQRVKELQAEAGKSSTNGSSGMPATTARQDSYLYLRSDDETLRFTTEHERAIVHFRHSDFARCAIMDEHLDRIAQRHSYTESSGEEIAFARVDVTNTPFVVEKLGIRVLPCVIGFAKGIAKGKVVGFEGICWDGREKDAKVSRALEERLCEWGLLRQKMLADEHDTDSDDEGEEEVKSRRGINGRRGITGAKQKVTDEADDWD</sequence>
<feature type="compositionally biased region" description="Polar residues" evidence="1">
    <location>
        <begin position="48"/>
        <end position="60"/>
    </location>
</feature>
<keyword evidence="3" id="KW-1185">Reference proteome</keyword>
<evidence type="ECO:0000256" key="1">
    <source>
        <dbReference type="SAM" id="MobiDB-lite"/>
    </source>
</evidence>
<accession>A0AAN8EV57</accession>
<feature type="region of interest" description="Disordered" evidence="1">
    <location>
        <begin position="197"/>
        <end position="238"/>
    </location>
</feature>
<evidence type="ECO:0000313" key="3">
    <source>
        <dbReference type="Proteomes" id="UP001316803"/>
    </source>
</evidence>
<gene>
    <name evidence="2" type="ORF">OHC33_004188</name>
</gene>
<reference evidence="2 3" key="1">
    <citation type="submission" date="2022-12" db="EMBL/GenBank/DDBJ databases">
        <title>Genomic features and morphological characterization of a novel Knufia sp. strain isolated from spacecraft assembly facility.</title>
        <authorList>
            <person name="Teixeira M."/>
            <person name="Chander A.M."/>
            <person name="Stajich J.E."/>
            <person name="Venkateswaran K."/>
        </authorList>
    </citation>
    <scope>NUCLEOTIDE SEQUENCE [LARGE SCALE GENOMIC DNA]</scope>
    <source>
        <strain evidence="2 3">FJI-L2-BK-P2</strain>
    </source>
</reference>
<evidence type="ECO:0008006" key="4">
    <source>
        <dbReference type="Google" id="ProtNLM"/>
    </source>
</evidence>
<evidence type="ECO:0000313" key="2">
    <source>
        <dbReference type="EMBL" id="KAK5954466.1"/>
    </source>
</evidence>
<organism evidence="2 3">
    <name type="scientific">Knufia fluminis</name>
    <dbReference type="NCBI Taxonomy" id="191047"/>
    <lineage>
        <taxon>Eukaryota</taxon>
        <taxon>Fungi</taxon>
        <taxon>Dikarya</taxon>
        <taxon>Ascomycota</taxon>
        <taxon>Pezizomycotina</taxon>
        <taxon>Eurotiomycetes</taxon>
        <taxon>Chaetothyriomycetidae</taxon>
        <taxon>Chaetothyriales</taxon>
        <taxon>Trichomeriaceae</taxon>
        <taxon>Knufia</taxon>
    </lineage>
</organism>
<name>A0AAN8EV57_9EURO</name>
<protein>
    <recommendedName>
        <fullName evidence="4">Thioredoxin domain-containing protein</fullName>
    </recommendedName>
</protein>
<feature type="region of interest" description="Disordered" evidence="1">
    <location>
        <begin position="24"/>
        <end position="60"/>
    </location>
</feature>
<dbReference type="EMBL" id="JAKLMC020000008">
    <property type="protein sequence ID" value="KAK5954466.1"/>
    <property type="molecule type" value="Genomic_DNA"/>
</dbReference>
<dbReference type="Proteomes" id="UP001316803">
    <property type="component" value="Unassembled WGS sequence"/>
</dbReference>
<feature type="compositionally biased region" description="Acidic residues" evidence="1">
    <location>
        <begin position="199"/>
        <end position="209"/>
    </location>
</feature>
<dbReference type="SUPFAM" id="SSF52833">
    <property type="entry name" value="Thioredoxin-like"/>
    <property type="match status" value="1"/>
</dbReference>
<dbReference type="InterPro" id="IPR036249">
    <property type="entry name" value="Thioredoxin-like_sf"/>
</dbReference>
<dbReference type="Gene3D" id="3.40.30.10">
    <property type="entry name" value="Glutaredoxin"/>
    <property type="match status" value="1"/>
</dbReference>
<dbReference type="PANTHER" id="PTHR21148">
    <property type="entry name" value="THIOREDOXIN DOMAIN-CONTAINING PROTEIN 9"/>
    <property type="match status" value="1"/>
</dbReference>
<dbReference type="AlphaFoldDB" id="A0AAN8EV57"/>